<reference evidence="6" key="1">
    <citation type="journal article" date="2020" name="Stud. Mycol.">
        <title>101 Dothideomycetes genomes: a test case for predicting lifestyles and emergence of pathogens.</title>
        <authorList>
            <person name="Haridas S."/>
            <person name="Albert R."/>
            <person name="Binder M."/>
            <person name="Bloem J."/>
            <person name="Labutti K."/>
            <person name="Salamov A."/>
            <person name="Andreopoulos B."/>
            <person name="Baker S."/>
            <person name="Barry K."/>
            <person name="Bills G."/>
            <person name="Bluhm B."/>
            <person name="Cannon C."/>
            <person name="Castanera R."/>
            <person name="Culley D."/>
            <person name="Daum C."/>
            <person name="Ezra D."/>
            <person name="Gonzalez J."/>
            <person name="Henrissat B."/>
            <person name="Kuo A."/>
            <person name="Liang C."/>
            <person name="Lipzen A."/>
            <person name="Lutzoni F."/>
            <person name="Magnuson J."/>
            <person name="Mondo S."/>
            <person name="Nolan M."/>
            <person name="Ohm R."/>
            <person name="Pangilinan J."/>
            <person name="Park H.-J."/>
            <person name="Ramirez L."/>
            <person name="Alfaro M."/>
            <person name="Sun H."/>
            <person name="Tritt A."/>
            <person name="Yoshinaga Y."/>
            <person name="Zwiers L.-H."/>
            <person name="Turgeon B."/>
            <person name="Goodwin S."/>
            <person name="Spatafora J."/>
            <person name="Crous P."/>
            <person name="Grigoriev I."/>
        </authorList>
    </citation>
    <scope>NUCLEOTIDE SEQUENCE</scope>
    <source>
        <strain evidence="6">Tuck. ex Michener</strain>
    </source>
</reference>
<gene>
    <name evidence="6" type="ORF">EV356DRAFT_501618</name>
</gene>
<feature type="region of interest" description="Disordered" evidence="4">
    <location>
        <begin position="302"/>
        <end position="350"/>
    </location>
</feature>
<dbReference type="PROSITE" id="PS50127">
    <property type="entry name" value="UBC_2"/>
    <property type="match status" value="1"/>
</dbReference>
<organism evidence="6 7">
    <name type="scientific">Viridothelium virens</name>
    <name type="common">Speckled blister lichen</name>
    <name type="synonym">Trypethelium virens</name>
    <dbReference type="NCBI Taxonomy" id="1048519"/>
    <lineage>
        <taxon>Eukaryota</taxon>
        <taxon>Fungi</taxon>
        <taxon>Dikarya</taxon>
        <taxon>Ascomycota</taxon>
        <taxon>Pezizomycotina</taxon>
        <taxon>Dothideomycetes</taxon>
        <taxon>Dothideomycetes incertae sedis</taxon>
        <taxon>Trypetheliales</taxon>
        <taxon>Trypetheliaceae</taxon>
        <taxon>Viridothelium</taxon>
    </lineage>
</organism>
<evidence type="ECO:0000256" key="1">
    <source>
        <dbReference type="ARBA" id="ARBA00022679"/>
    </source>
</evidence>
<dbReference type="SUPFAM" id="SSF54495">
    <property type="entry name" value="UBC-like"/>
    <property type="match status" value="1"/>
</dbReference>
<feature type="domain" description="UBC core" evidence="5">
    <location>
        <begin position="4"/>
        <end position="156"/>
    </location>
</feature>
<dbReference type="Proteomes" id="UP000800092">
    <property type="component" value="Unassembled WGS sequence"/>
</dbReference>
<feature type="region of interest" description="Disordered" evidence="4">
    <location>
        <begin position="184"/>
        <end position="253"/>
    </location>
</feature>
<dbReference type="InterPro" id="IPR016135">
    <property type="entry name" value="UBQ-conjugating_enzyme/RWD"/>
</dbReference>
<dbReference type="EMBL" id="ML991797">
    <property type="protein sequence ID" value="KAF2234686.1"/>
    <property type="molecule type" value="Genomic_DNA"/>
</dbReference>
<feature type="compositionally biased region" description="Polar residues" evidence="4">
    <location>
        <begin position="339"/>
        <end position="350"/>
    </location>
</feature>
<keyword evidence="1" id="KW-0808">Transferase</keyword>
<dbReference type="Gene3D" id="3.10.110.10">
    <property type="entry name" value="Ubiquitin Conjugating Enzyme"/>
    <property type="match status" value="1"/>
</dbReference>
<dbReference type="CDD" id="cd23804">
    <property type="entry name" value="UBCc_UBE2S"/>
    <property type="match status" value="1"/>
</dbReference>
<dbReference type="GO" id="GO:0016740">
    <property type="term" value="F:transferase activity"/>
    <property type="evidence" value="ECO:0007669"/>
    <property type="project" value="UniProtKB-KW"/>
</dbReference>
<dbReference type="PROSITE" id="PS00183">
    <property type="entry name" value="UBC_1"/>
    <property type="match status" value="1"/>
</dbReference>
<dbReference type="FunFam" id="3.10.110.10:FF:000077">
    <property type="entry name" value="Ubiquitin conjugating enzyme E2"/>
    <property type="match status" value="1"/>
</dbReference>
<dbReference type="AlphaFoldDB" id="A0A6A6H9B5"/>
<evidence type="ECO:0000256" key="2">
    <source>
        <dbReference type="ARBA" id="ARBA00022786"/>
    </source>
</evidence>
<feature type="compositionally biased region" description="Low complexity" evidence="4">
    <location>
        <begin position="322"/>
        <end position="333"/>
    </location>
</feature>
<keyword evidence="7" id="KW-1185">Reference proteome</keyword>
<name>A0A6A6H9B5_VIRVR</name>
<accession>A0A6A6H9B5</accession>
<protein>
    <submittedName>
        <fullName evidence="6">UBC-like protein</fullName>
    </submittedName>
</protein>
<dbReference type="PANTHER" id="PTHR24068">
    <property type="entry name" value="UBIQUITIN-CONJUGATING ENZYME E2"/>
    <property type="match status" value="1"/>
</dbReference>
<dbReference type="SMART" id="SM00212">
    <property type="entry name" value="UBCc"/>
    <property type="match status" value="1"/>
</dbReference>
<dbReference type="OrthoDB" id="10069349at2759"/>
<sequence length="433" mass="47620">MSSKAIRRLAIDHNSLHTEGLPPNYLFPPNADALPDDLTQLDILLAGPHGTAYADGVWRLHLDMPKDYPTAPPKAFFRSRIWHPNVDEATGSVCVDTLKRDWESSLTLRDVLITISCLLIYPNPASALNAEAGALLRDDFSTFSRRAKLMTSVHAKVPVDLWKAVAEARSRGEDKVTPEYLHETFDAPRLPTPPLSSAGSGLGIQGCSFSGPDRTGNDESKENDGSFSPARSSSMSYTISPRRQGTGAPLGELDISHDLDTQIFDTNPDDIDAEVSFSSEQNIKNNLATQINNLASHFSIAEDSTPRPHQPLFGGNSRHPSRSLLTTGTSSTRKAGPRQPTTSPLKSTGLTPHLSCWGSVSKPRAMSPSKSQFRDLLGTKDTLKKRTDGDFAMEEEAQKRRAFEDRLWKLAGEDIHRYNRGDFGPKKTAFDWI</sequence>
<evidence type="ECO:0000256" key="3">
    <source>
        <dbReference type="PROSITE-ProRule" id="PRU10133"/>
    </source>
</evidence>
<evidence type="ECO:0000256" key="4">
    <source>
        <dbReference type="SAM" id="MobiDB-lite"/>
    </source>
</evidence>
<proteinExistence type="predicted"/>
<evidence type="ECO:0000259" key="5">
    <source>
        <dbReference type="PROSITE" id="PS50127"/>
    </source>
</evidence>
<dbReference type="InterPro" id="IPR000608">
    <property type="entry name" value="UBC"/>
</dbReference>
<keyword evidence="2" id="KW-0833">Ubl conjugation pathway</keyword>
<feature type="active site" description="Glycyl thioester intermediate" evidence="3">
    <location>
        <position position="94"/>
    </location>
</feature>
<evidence type="ECO:0000313" key="6">
    <source>
        <dbReference type="EMBL" id="KAF2234686.1"/>
    </source>
</evidence>
<dbReference type="Pfam" id="PF00179">
    <property type="entry name" value="UQ_con"/>
    <property type="match status" value="1"/>
</dbReference>
<dbReference type="InterPro" id="IPR023313">
    <property type="entry name" value="UBQ-conjugating_AS"/>
</dbReference>
<evidence type="ECO:0000313" key="7">
    <source>
        <dbReference type="Proteomes" id="UP000800092"/>
    </source>
</evidence>
<feature type="compositionally biased region" description="Polar residues" evidence="4">
    <location>
        <begin position="225"/>
        <end position="243"/>
    </location>
</feature>
<feature type="compositionally biased region" description="Basic and acidic residues" evidence="4">
    <location>
        <begin position="215"/>
        <end position="224"/>
    </location>
</feature>